<evidence type="ECO:0000313" key="2">
    <source>
        <dbReference type="Proteomes" id="UP001595818"/>
    </source>
</evidence>
<organism evidence="1 2">
    <name type="scientific">Negadavirga shengliensis</name>
    <dbReference type="NCBI Taxonomy" id="1389218"/>
    <lineage>
        <taxon>Bacteria</taxon>
        <taxon>Pseudomonadati</taxon>
        <taxon>Bacteroidota</taxon>
        <taxon>Cytophagia</taxon>
        <taxon>Cytophagales</taxon>
        <taxon>Cyclobacteriaceae</taxon>
        <taxon>Negadavirga</taxon>
    </lineage>
</organism>
<protein>
    <submittedName>
        <fullName evidence="1">Uncharacterized protein</fullName>
    </submittedName>
</protein>
<comment type="caution">
    <text evidence="1">The sequence shown here is derived from an EMBL/GenBank/DDBJ whole genome shotgun (WGS) entry which is preliminary data.</text>
</comment>
<dbReference type="EMBL" id="JBHSJJ010000001">
    <property type="protein sequence ID" value="MFC4870609.1"/>
    <property type="molecule type" value="Genomic_DNA"/>
</dbReference>
<keyword evidence="2" id="KW-1185">Reference proteome</keyword>
<gene>
    <name evidence="1" type="ORF">ACFPFU_02845</name>
</gene>
<dbReference type="Gene3D" id="2.60.120.10">
    <property type="entry name" value="Jelly Rolls"/>
    <property type="match status" value="1"/>
</dbReference>
<evidence type="ECO:0000313" key="1">
    <source>
        <dbReference type="EMBL" id="MFC4870609.1"/>
    </source>
</evidence>
<dbReference type="RefSeq" id="WP_377061292.1">
    <property type="nucleotide sequence ID" value="NZ_JBHSJJ010000001.1"/>
</dbReference>
<name>A0ABV9SWL7_9BACT</name>
<proteinExistence type="predicted"/>
<accession>A0ABV9SWL7</accession>
<dbReference type="Proteomes" id="UP001595818">
    <property type="component" value="Unassembled WGS sequence"/>
</dbReference>
<dbReference type="InterPro" id="IPR014710">
    <property type="entry name" value="RmlC-like_jellyroll"/>
</dbReference>
<reference evidence="2" key="1">
    <citation type="journal article" date="2019" name="Int. J. Syst. Evol. Microbiol.">
        <title>The Global Catalogue of Microorganisms (GCM) 10K type strain sequencing project: providing services to taxonomists for standard genome sequencing and annotation.</title>
        <authorList>
            <consortium name="The Broad Institute Genomics Platform"/>
            <consortium name="The Broad Institute Genome Sequencing Center for Infectious Disease"/>
            <person name="Wu L."/>
            <person name="Ma J."/>
        </authorList>
    </citation>
    <scope>NUCLEOTIDE SEQUENCE [LARGE SCALE GENOMIC DNA]</scope>
    <source>
        <strain evidence="2">CGMCC 4.7466</strain>
    </source>
</reference>
<sequence>MATKGQTITNTKTGEKITWMETAKDTDGKRLVFDFEVKPKGKLPVVHFHPYQQDTFTIKGGIFAIKLKKILSEVQRARKFLHKGFFDFFWIMKG</sequence>